<dbReference type="RefSeq" id="WP_126643882.1">
    <property type="nucleotide sequence ID" value="NZ_BIFH01000063.1"/>
</dbReference>
<keyword evidence="2" id="KW-0067">ATP-binding</keyword>
<dbReference type="OrthoDB" id="134712at2"/>
<dbReference type="Gene3D" id="3.40.50.300">
    <property type="entry name" value="P-loop containing nucleotide triphosphate hydrolases"/>
    <property type="match status" value="1"/>
</dbReference>
<dbReference type="PANTHER" id="PTHR16305:SF35">
    <property type="entry name" value="TRANSCRIPTIONAL ACTIVATOR DOMAIN"/>
    <property type="match status" value="1"/>
</dbReference>
<sequence>MVGFPFVGRAEVLAELDAALADAGAGSGGAVALTGAAGAGKTRTAEEVARRARGFRVLWVSCPPGTASAPLRPWSAAARELVTGDVACARLAETLPALRALVSGRAVGETHGSAPEAARFRLAGDITELIRTAAAGTPLLMILDDVQEADASSVRLLPDLAPSLRTTTALLLVTLREDEASWHGRSAARSALLRTARRLPLGPLTEPDVGALVEAAGGGPPDPTAVRTLHTRSGGDAFFVTELLRHRATGPVPASVRDAVGVRSAELPPECARVLGAAAALGTDFRLDVLAEVTRVPLGEVRTVLTEATAAGLLALVEAGSGAFRHELMREATYEALSPTERVAWHERAGAVLAEFAARGRDVAPAQVAHHLLRAGPAHAEAAAGFARRAGDEAADVFAYEDAAQWYERCAAALATIGTPDTPLAEVLIDLGTAHLGMGERAAARTDFLRAADLARHDERADLLARAALGLGNGPAGIEIDLLDRPQIDLLTEARTALATKPTASPALLAAVTARLSVAVTLIEPEPIRLALAQEAVRLARGCGDAAGLGYALAAECDALAGPAYCAERLARSAEIIDTARRLPDPALELLGRRLRMVALLELGRVAEADAEMPAFGAAERALRHPLYAWYVPLWRGMRALLEGRFADCARCVDRVEELGRRAGSGNAALLAATQRWCLLAESADRTAIAELITGQPRLDEIPDAWAKVALALVAAQLGDTEQAERRLAAAGPLLADAPRDSEWLPMLAQAAETIALIGPTPLARRLYDWLSPYRDLFVVEGIGAAVRGPVHRHLGLLATALGDHTAAERHFAAALAAARGIGAARLAARIAREAGAAPATANGPNVFRRSDRLWRLGYADREVTLPDSKGMRDLAVLLARPGTPVPALDLATTVGPGAKAAPRTDDAPHRPGDTGEVIDAAARTAYRRRLRELEGEAADADAAGDAERSARIAVEHDALVGQLSAAYGLGGRVRRSGSPAERARTAVTARIHAAIDRITRAHPPLGRHLANTIHTGTLCVYNPEQPVTWRL</sequence>
<keyword evidence="6" id="KW-1185">Reference proteome</keyword>
<accession>A0A401Z6A3</accession>
<protein>
    <recommendedName>
        <fullName evidence="4">AAA+ ATPase domain-containing protein</fullName>
    </recommendedName>
</protein>
<feature type="domain" description="AAA+ ATPase" evidence="4">
    <location>
        <begin position="27"/>
        <end position="205"/>
    </location>
</feature>
<dbReference type="SUPFAM" id="SSF52540">
    <property type="entry name" value="P-loop containing nucleoside triphosphate hydrolases"/>
    <property type="match status" value="1"/>
</dbReference>
<evidence type="ECO:0000256" key="3">
    <source>
        <dbReference type="SAM" id="MobiDB-lite"/>
    </source>
</evidence>
<evidence type="ECO:0000313" key="5">
    <source>
        <dbReference type="EMBL" id="GCE02391.1"/>
    </source>
</evidence>
<dbReference type="InterPro" id="IPR027417">
    <property type="entry name" value="P-loop_NTPase"/>
</dbReference>
<dbReference type="Proteomes" id="UP000286931">
    <property type="component" value="Unassembled WGS sequence"/>
</dbReference>
<evidence type="ECO:0000256" key="1">
    <source>
        <dbReference type="ARBA" id="ARBA00022741"/>
    </source>
</evidence>
<organism evidence="5 6">
    <name type="scientific">Embleya hyalina</name>
    <dbReference type="NCBI Taxonomy" id="516124"/>
    <lineage>
        <taxon>Bacteria</taxon>
        <taxon>Bacillati</taxon>
        <taxon>Actinomycetota</taxon>
        <taxon>Actinomycetes</taxon>
        <taxon>Kitasatosporales</taxon>
        <taxon>Streptomycetaceae</taxon>
        <taxon>Embleya</taxon>
    </lineage>
</organism>
<proteinExistence type="predicted"/>
<dbReference type="Pfam" id="PF13191">
    <property type="entry name" value="AAA_16"/>
    <property type="match status" value="1"/>
</dbReference>
<dbReference type="SMART" id="SM00382">
    <property type="entry name" value="AAA"/>
    <property type="match status" value="1"/>
</dbReference>
<feature type="compositionally biased region" description="Basic and acidic residues" evidence="3">
    <location>
        <begin position="903"/>
        <end position="914"/>
    </location>
</feature>
<dbReference type="InterPro" id="IPR041664">
    <property type="entry name" value="AAA_16"/>
</dbReference>
<dbReference type="SMART" id="SM00028">
    <property type="entry name" value="TPR"/>
    <property type="match status" value="2"/>
</dbReference>
<feature type="region of interest" description="Disordered" evidence="3">
    <location>
        <begin position="895"/>
        <end position="918"/>
    </location>
</feature>
<dbReference type="PANTHER" id="PTHR16305">
    <property type="entry name" value="TESTICULAR SOLUBLE ADENYLYL CYCLASE"/>
    <property type="match status" value="1"/>
</dbReference>
<dbReference type="GO" id="GO:0005524">
    <property type="term" value="F:ATP binding"/>
    <property type="evidence" value="ECO:0007669"/>
    <property type="project" value="UniProtKB-KW"/>
</dbReference>
<dbReference type="InterPro" id="IPR019734">
    <property type="entry name" value="TPR_rpt"/>
</dbReference>
<comment type="caution">
    <text evidence="5">The sequence shown here is derived from an EMBL/GenBank/DDBJ whole genome shotgun (WGS) entry which is preliminary data.</text>
</comment>
<gene>
    <name evidence="5" type="ORF">EHYA_10168</name>
</gene>
<dbReference type="GO" id="GO:0005737">
    <property type="term" value="C:cytoplasm"/>
    <property type="evidence" value="ECO:0007669"/>
    <property type="project" value="TreeGrafter"/>
</dbReference>
<dbReference type="EMBL" id="BIFH01000063">
    <property type="protein sequence ID" value="GCE02391.1"/>
    <property type="molecule type" value="Genomic_DNA"/>
</dbReference>
<dbReference type="GO" id="GO:0004016">
    <property type="term" value="F:adenylate cyclase activity"/>
    <property type="evidence" value="ECO:0007669"/>
    <property type="project" value="TreeGrafter"/>
</dbReference>
<evidence type="ECO:0000313" key="6">
    <source>
        <dbReference type="Proteomes" id="UP000286931"/>
    </source>
</evidence>
<evidence type="ECO:0000256" key="2">
    <source>
        <dbReference type="ARBA" id="ARBA00022840"/>
    </source>
</evidence>
<keyword evidence="1" id="KW-0547">Nucleotide-binding</keyword>
<evidence type="ECO:0000259" key="4">
    <source>
        <dbReference type="SMART" id="SM00382"/>
    </source>
</evidence>
<dbReference type="InterPro" id="IPR003593">
    <property type="entry name" value="AAA+_ATPase"/>
</dbReference>
<name>A0A401Z6A3_9ACTN</name>
<dbReference type="AlphaFoldDB" id="A0A401Z6A3"/>
<reference evidence="5 6" key="1">
    <citation type="submission" date="2018-12" db="EMBL/GenBank/DDBJ databases">
        <title>Draft genome sequence of Embleya hyalina NBRC 13850T.</title>
        <authorList>
            <person name="Komaki H."/>
            <person name="Hosoyama A."/>
            <person name="Kimura A."/>
            <person name="Ichikawa N."/>
            <person name="Tamura T."/>
        </authorList>
    </citation>
    <scope>NUCLEOTIDE SEQUENCE [LARGE SCALE GENOMIC DNA]</scope>
    <source>
        <strain evidence="5 6">NBRC 13850</strain>
    </source>
</reference>